<dbReference type="InterPro" id="IPR047120">
    <property type="entry name" value="Pk/Esn/Tes"/>
</dbReference>
<feature type="domain" description="PET" evidence="14">
    <location>
        <begin position="92"/>
        <end position="199"/>
    </location>
</feature>
<evidence type="ECO:0000313" key="16">
    <source>
        <dbReference type="Proteomes" id="UP001145742"/>
    </source>
</evidence>
<dbReference type="CDD" id="cd09419">
    <property type="entry name" value="LIM3_Testin"/>
    <property type="match status" value="1"/>
</dbReference>
<dbReference type="PROSITE" id="PS50023">
    <property type="entry name" value="LIM_DOMAIN_2"/>
    <property type="match status" value="2"/>
</dbReference>
<dbReference type="Proteomes" id="UP001145742">
    <property type="component" value="Unassembled WGS sequence"/>
</dbReference>
<keyword evidence="9" id="KW-0965">Cell junction</keyword>
<evidence type="ECO:0000256" key="4">
    <source>
        <dbReference type="ARBA" id="ARBA00019588"/>
    </source>
</evidence>
<dbReference type="Pfam" id="PF00412">
    <property type="entry name" value="LIM"/>
    <property type="match status" value="3"/>
</dbReference>
<evidence type="ECO:0000256" key="3">
    <source>
        <dbReference type="ARBA" id="ARBA00008268"/>
    </source>
</evidence>
<evidence type="ECO:0000259" key="13">
    <source>
        <dbReference type="PROSITE" id="PS50023"/>
    </source>
</evidence>
<dbReference type="InterPro" id="IPR010442">
    <property type="entry name" value="PET_domain"/>
</dbReference>
<evidence type="ECO:0000256" key="11">
    <source>
        <dbReference type="PROSITE-ProRule" id="PRU00125"/>
    </source>
</evidence>
<comment type="similarity">
    <text evidence="3">Belongs to the prickle / espinas / testin family.</text>
</comment>
<keyword evidence="5" id="KW-0963">Cytoplasm</keyword>
<evidence type="ECO:0000256" key="12">
    <source>
        <dbReference type="SAM" id="MobiDB-lite"/>
    </source>
</evidence>
<evidence type="ECO:0000256" key="5">
    <source>
        <dbReference type="ARBA" id="ARBA00022490"/>
    </source>
</evidence>
<dbReference type="CDD" id="cd09413">
    <property type="entry name" value="LIM1_Testin"/>
    <property type="match status" value="1"/>
</dbReference>
<feature type="region of interest" description="Disordered" evidence="12">
    <location>
        <begin position="207"/>
        <end position="226"/>
    </location>
</feature>
<evidence type="ECO:0000256" key="7">
    <source>
        <dbReference type="ARBA" id="ARBA00022737"/>
    </source>
</evidence>
<protein>
    <recommendedName>
        <fullName evidence="4">Testin</fullName>
    </recommendedName>
</protein>
<proteinExistence type="inferred from homology"/>
<dbReference type="PANTHER" id="PTHR24211">
    <property type="entry name" value="LIM DOMAIN-CONTAINING PROTEIN"/>
    <property type="match status" value="1"/>
</dbReference>
<dbReference type="InterPro" id="IPR034959">
    <property type="entry name" value="LIM2_Testin"/>
</dbReference>
<keyword evidence="7" id="KW-0677">Repeat</keyword>
<feature type="domain" description="LIM zinc-binding" evidence="13">
    <location>
        <begin position="234"/>
        <end position="297"/>
    </location>
</feature>
<dbReference type="InterPro" id="IPR034958">
    <property type="entry name" value="LIM1_Testin"/>
</dbReference>
<dbReference type="EMBL" id="WHWB01033427">
    <property type="protein sequence ID" value="KAJ7419951.1"/>
    <property type="molecule type" value="Genomic_DNA"/>
</dbReference>
<dbReference type="InterPro" id="IPR001781">
    <property type="entry name" value="Znf_LIM"/>
</dbReference>
<dbReference type="Pfam" id="PF06297">
    <property type="entry name" value="PET"/>
    <property type="match status" value="1"/>
</dbReference>
<keyword evidence="6 11" id="KW-0479">Metal-binding</keyword>
<dbReference type="SMART" id="SM00132">
    <property type="entry name" value="LIM"/>
    <property type="match status" value="3"/>
</dbReference>
<name>A0ABQ9DJG2_9PASS</name>
<dbReference type="CDD" id="cd09416">
    <property type="entry name" value="LIM2_Testin"/>
    <property type="match status" value="1"/>
</dbReference>
<feature type="region of interest" description="Disordered" evidence="12">
    <location>
        <begin position="133"/>
        <end position="165"/>
    </location>
</feature>
<evidence type="ECO:0000259" key="14">
    <source>
        <dbReference type="PROSITE" id="PS51303"/>
    </source>
</evidence>
<reference evidence="15" key="1">
    <citation type="submission" date="2019-10" db="EMBL/GenBank/DDBJ databases">
        <authorList>
            <person name="Soares A.E.R."/>
            <person name="Aleixo A."/>
            <person name="Schneider P."/>
            <person name="Miyaki C.Y."/>
            <person name="Schneider M.P."/>
            <person name="Mello C."/>
            <person name="Vasconcelos A.T.R."/>
        </authorList>
    </citation>
    <scope>NUCLEOTIDE SEQUENCE</scope>
    <source>
        <tissue evidence="15">Muscle</tissue>
    </source>
</reference>
<evidence type="ECO:0000313" key="15">
    <source>
        <dbReference type="EMBL" id="KAJ7419951.1"/>
    </source>
</evidence>
<keyword evidence="16" id="KW-1185">Reference proteome</keyword>
<dbReference type="SUPFAM" id="SSF57716">
    <property type="entry name" value="Glucocorticoid receptor-like (DNA-binding domain)"/>
    <property type="match status" value="2"/>
</dbReference>
<dbReference type="PANTHER" id="PTHR24211:SF1">
    <property type="entry name" value="TESTIN"/>
    <property type="match status" value="1"/>
</dbReference>
<comment type="subcellular location">
    <subcellularLocation>
        <location evidence="1">Cell junction</location>
        <location evidence="1">Focal adhesion</location>
    </subcellularLocation>
    <subcellularLocation>
        <location evidence="2">Cytoplasm</location>
    </subcellularLocation>
</comment>
<dbReference type="PROSITE" id="PS51303">
    <property type="entry name" value="PET"/>
    <property type="match status" value="1"/>
</dbReference>
<dbReference type="InterPro" id="IPR033724">
    <property type="entry name" value="PET_testin"/>
</dbReference>
<keyword evidence="8 11" id="KW-0862">Zinc</keyword>
<evidence type="ECO:0000256" key="6">
    <source>
        <dbReference type="ARBA" id="ARBA00022723"/>
    </source>
</evidence>
<organism evidence="15 16">
    <name type="scientific">Willisornis vidua</name>
    <name type="common">Xingu scale-backed antbird</name>
    <dbReference type="NCBI Taxonomy" id="1566151"/>
    <lineage>
        <taxon>Eukaryota</taxon>
        <taxon>Metazoa</taxon>
        <taxon>Chordata</taxon>
        <taxon>Craniata</taxon>
        <taxon>Vertebrata</taxon>
        <taxon>Euteleostomi</taxon>
        <taxon>Archelosauria</taxon>
        <taxon>Archosauria</taxon>
        <taxon>Dinosauria</taxon>
        <taxon>Saurischia</taxon>
        <taxon>Theropoda</taxon>
        <taxon>Coelurosauria</taxon>
        <taxon>Aves</taxon>
        <taxon>Neognathae</taxon>
        <taxon>Neoaves</taxon>
        <taxon>Telluraves</taxon>
        <taxon>Australaves</taxon>
        <taxon>Passeriformes</taxon>
        <taxon>Thamnophilidae</taxon>
        <taxon>Willisornis</taxon>
    </lineage>
</organism>
<evidence type="ECO:0000256" key="10">
    <source>
        <dbReference type="ARBA" id="ARBA00023038"/>
    </source>
</evidence>
<feature type="compositionally biased region" description="Polar residues" evidence="12">
    <location>
        <begin position="207"/>
        <end position="218"/>
    </location>
</feature>
<evidence type="ECO:0000256" key="2">
    <source>
        <dbReference type="ARBA" id="ARBA00004496"/>
    </source>
</evidence>
<feature type="domain" description="LIM zinc-binding" evidence="13">
    <location>
        <begin position="299"/>
        <end position="359"/>
    </location>
</feature>
<accession>A0ABQ9DJG2</accession>
<dbReference type="CDD" id="cd09829">
    <property type="entry name" value="PET_testin"/>
    <property type="match status" value="1"/>
</dbReference>
<dbReference type="Gene3D" id="2.10.110.10">
    <property type="entry name" value="Cysteine Rich Protein"/>
    <property type="match status" value="3"/>
</dbReference>
<evidence type="ECO:0000256" key="1">
    <source>
        <dbReference type="ARBA" id="ARBA00004246"/>
    </source>
</evidence>
<evidence type="ECO:0000256" key="9">
    <source>
        <dbReference type="ARBA" id="ARBA00022949"/>
    </source>
</evidence>
<evidence type="ECO:0000256" key="8">
    <source>
        <dbReference type="ARBA" id="ARBA00022833"/>
    </source>
</evidence>
<gene>
    <name evidence="15" type="ORF">WISP_50971</name>
</gene>
<dbReference type="InterPro" id="IPR034960">
    <property type="entry name" value="LIM3_Testin"/>
</dbReference>
<keyword evidence="10 11" id="KW-0440">LIM domain</keyword>
<dbReference type="PROSITE" id="PS00478">
    <property type="entry name" value="LIM_DOMAIN_1"/>
    <property type="match status" value="1"/>
</dbReference>
<sequence>MDLESRVRKMGLGHEEGFGAPCLKCKDKCEGFELHFWRKICRNCKCGQEEHDILSSNEEDRKVGKLFEDTKYTTLIAKLKNDGNPVYKRNVMILTNPVPAKKNISINTVTYEWAPPVQNQTLARQYMQMLPKEKQPVAGSEGAQYRKKQLAKQLPAHDQDPSKCHELSPSEVKQMEQFVKKYKNEALGVGDVKLPGEVEVRAAAENNLNNGDRGTSSAVGAMEDKSSGEKASQYSCYHCKLNMKEGDPAVYAERAGYDKLWHPACFVCCTCSELLVDMIYFWKNGNLYCGRHYCDSEKPRCAGCDELIFSNEYTHAEGQNWHLKHFCCFDCDCVLAGEIYVMMNDKPVCKSCYVKNHAAICQGCHNAIDPEVQRVTYNNFNWHATQECFLCSCCSKCLIGQKFMPVEGMVFCSVESSATHLTFRESKEFRSQPFDLNFPYLFWKFQNCFHPISSCQAKHLDRCMGMACSGELVDRPGRSMTRLDMDSGIEHSSSKFVDDTKLCGAVDSLEGRDAIQGDLDRLERWTYENLMKFKKAKYQFLHLGWCNPKQNYRLGREWIESSSEEKDLGVLIDKKLNMTQQCPSAVQKANPVLGYIQSSVASRPRKVILPIYSALAIMEKQTEKLRHMAGGVHAGACSWLLCEEHSAHHSLCGGGCIVGFGIAHVLQKQAALVVDNEIKCNLRKYADDTKPSGEVGILEGTATMQVDLDSLEKWINKNLIKFNKDKCKVLHLGKHNPGV</sequence>
<comment type="caution">
    <text evidence="15">The sequence shown here is derived from an EMBL/GenBank/DDBJ whole genome shotgun (WGS) entry which is preliminary data.</text>
</comment>
<feature type="compositionally biased region" description="Basic and acidic residues" evidence="12">
    <location>
        <begin position="155"/>
        <end position="165"/>
    </location>
</feature>